<dbReference type="InterPro" id="IPR037175">
    <property type="entry name" value="KFase_sf"/>
</dbReference>
<dbReference type="GO" id="GO:0004061">
    <property type="term" value="F:arylformamidase activity"/>
    <property type="evidence" value="ECO:0007669"/>
    <property type="project" value="InterPro"/>
</dbReference>
<dbReference type="AlphaFoldDB" id="A0A2R6A7Z2"/>
<comment type="caution">
    <text evidence="1">The sequence shown here is derived from an EMBL/GenBank/DDBJ whole genome shotgun (WGS) entry which is preliminary data.</text>
</comment>
<evidence type="ECO:0000313" key="2">
    <source>
        <dbReference type="Proteomes" id="UP000240880"/>
    </source>
</evidence>
<gene>
    <name evidence="1" type="ORF">B9Q01_07855</name>
</gene>
<protein>
    <submittedName>
        <fullName evidence="1">Metal-dependent hydrolase</fullName>
    </submittedName>
</protein>
<sequence length="218" mass="24449">MKVKRIYDLSAPLKTHMPVWPTSPLPVISPVGIAARDGYNVESLSFLTHTGTHIDAPYHFIENGVTVDRIPLETLISQGYCIRPNISGVEITRSELERKWKSEYDGKTLLIHTGWSKKRSFTREFLYNFPGLSDDAAEFILERGTKVVGIDTLGIEPFSHTDFRVHKKLLSRGVVFIEDLWGLEQLSEGVPYLVVALPVKIEGASGAMARVVALEVEW</sequence>
<dbReference type="Proteomes" id="UP000240880">
    <property type="component" value="Unassembled WGS sequence"/>
</dbReference>
<name>A0A2R6A7Z2_9ARCH</name>
<dbReference type="SUPFAM" id="SSF102198">
    <property type="entry name" value="Putative cyclase"/>
    <property type="match status" value="1"/>
</dbReference>
<dbReference type="EMBL" id="NEXC01000069">
    <property type="protein sequence ID" value="PSN82510.1"/>
    <property type="molecule type" value="Genomic_DNA"/>
</dbReference>
<dbReference type="Pfam" id="PF04199">
    <property type="entry name" value="Cyclase"/>
    <property type="match status" value="1"/>
</dbReference>
<proteinExistence type="predicted"/>
<dbReference type="PANTHER" id="PTHR31118">
    <property type="entry name" value="CYCLASE-LIKE PROTEIN 2"/>
    <property type="match status" value="1"/>
</dbReference>
<accession>A0A2R6A7Z2</accession>
<dbReference type="PANTHER" id="PTHR31118:SF12">
    <property type="entry name" value="CYCLASE-LIKE PROTEIN 2"/>
    <property type="match status" value="1"/>
</dbReference>
<reference evidence="1 2" key="1">
    <citation type="submission" date="2017-04" db="EMBL/GenBank/DDBJ databases">
        <title>Novel microbial lineages endemic to geothermal iron-oxide mats fill important gaps in the evolutionary history of Archaea.</title>
        <authorList>
            <person name="Jay Z.J."/>
            <person name="Beam J.P."/>
            <person name="Dlakic M."/>
            <person name="Rusch D.B."/>
            <person name="Kozubal M.A."/>
            <person name="Inskeep W.P."/>
        </authorList>
    </citation>
    <scope>NUCLEOTIDE SEQUENCE [LARGE SCALE GENOMIC DNA]</scope>
    <source>
        <strain evidence="1">OSP_D</strain>
    </source>
</reference>
<dbReference type="InterPro" id="IPR007325">
    <property type="entry name" value="KFase/CYL"/>
</dbReference>
<evidence type="ECO:0000313" key="1">
    <source>
        <dbReference type="EMBL" id="PSN82510.1"/>
    </source>
</evidence>
<keyword evidence="1" id="KW-0378">Hydrolase</keyword>
<dbReference type="GO" id="GO:0019441">
    <property type="term" value="P:L-tryptophan catabolic process to kynurenine"/>
    <property type="evidence" value="ECO:0007669"/>
    <property type="project" value="InterPro"/>
</dbReference>
<organism evidence="1 2">
    <name type="scientific">Candidatus Marsarchaeota G1 archaeon OSP_D</name>
    <dbReference type="NCBI Taxonomy" id="1978155"/>
    <lineage>
        <taxon>Archaea</taxon>
        <taxon>Candidatus Marsarchaeota</taxon>
        <taxon>Candidatus Marsarchaeota group 1</taxon>
    </lineage>
</organism>
<dbReference type="Gene3D" id="3.50.30.50">
    <property type="entry name" value="Putative cyclase"/>
    <property type="match status" value="1"/>
</dbReference>